<dbReference type="InterPro" id="IPR003594">
    <property type="entry name" value="HATPase_dom"/>
</dbReference>
<dbReference type="Pfam" id="PF13433">
    <property type="entry name" value="Peripla_BP_5"/>
    <property type="match status" value="1"/>
</dbReference>
<accession>A0AAE3KPI8</accession>
<dbReference type="Gene3D" id="3.30.450.40">
    <property type="match status" value="1"/>
</dbReference>
<dbReference type="InterPro" id="IPR028082">
    <property type="entry name" value="Peripla_BP_I"/>
</dbReference>
<comment type="caution">
    <text evidence="10">The sequence shown here is derived from an EMBL/GenBank/DDBJ whole genome shotgun (WGS) entry which is preliminary data.</text>
</comment>
<keyword evidence="5" id="KW-0808">Transferase</keyword>
<evidence type="ECO:0000313" key="11">
    <source>
        <dbReference type="Proteomes" id="UP001204953"/>
    </source>
</evidence>
<evidence type="ECO:0000256" key="2">
    <source>
        <dbReference type="ARBA" id="ARBA00006402"/>
    </source>
</evidence>
<evidence type="ECO:0000256" key="3">
    <source>
        <dbReference type="ARBA" id="ARBA00012438"/>
    </source>
</evidence>
<dbReference type="InterPro" id="IPR003661">
    <property type="entry name" value="HisK_dim/P_dom"/>
</dbReference>
<keyword evidence="7" id="KW-0175">Coiled coil</keyword>
<evidence type="ECO:0000256" key="6">
    <source>
        <dbReference type="ARBA" id="ARBA00023012"/>
    </source>
</evidence>
<keyword evidence="6" id="KW-0902">Two-component regulatory system</keyword>
<dbReference type="GO" id="GO:0000155">
    <property type="term" value="F:phosphorelay sensor kinase activity"/>
    <property type="evidence" value="ECO:0007669"/>
    <property type="project" value="InterPro"/>
</dbReference>
<dbReference type="EMBL" id="JAMZMM010000259">
    <property type="protein sequence ID" value="MCP2730936.1"/>
    <property type="molecule type" value="Genomic_DNA"/>
</dbReference>
<dbReference type="AlphaFoldDB" id="A0AAE3KPI8"/>
<protein>
    <recommendedName>
        <fullName evidence="3">histidine kinase</fullName>
        <ecNumber evidence="3">2.7.13.3</ecNumber>
    </recommendedName>
</protein>
<evidence type="ECO:0000256" key="5">
    <source>
        <dbReference type="ARBA" id="ARBA00022777"/>
    </source>
</evidence>
<keyword evidence="4" id="KW-0597">Phosphoprotein</keyword>
<evidence type="ECO:0000259" key="9">
    <source>
        <dbReference type="PROSITE" id="PS50109"/>
    </source>
</evidence>
<feature type="coiled-coil region" evidence="7">
    <location>
        <begin position="401"/>
        <end position="442"/>
    </location>
</feature>
<dbReference type="CDD" id="cd06355">
    <property type="entry name" value="PBP1_FmdD-like"/>
    <property type="match status" value="1"/>
</dbReference>
<gene>
    <name evidence="10" type="primary">urtA</name>
    <name evidence="10" type="ORF">NJ959_21140</name>
</gene>
<comment type="catalytic activity">
    <reaction evidence="1">
        <text>ATP + protein L-histidine = ADP + protein N-phospho-L-histidine.</text>
        <dbReference type="EC" id="2.7.13.3"/>
    </reaction>
</comment>
<feature type="domain" description="Histidine kinase" evidence="9">
    <location>
        <begin position="666"/>
        <end position="927"/>
    </location>
</feature>
<dbReference type="NCBIfam" id="TIGR03407">
    <property type="entry name" value="urea_ABC_UrtA"/>
    <property type="match status" value="1"/>
</dbReference>
<evidence type="ECO:0000259" key="8">
    <source>
        <dbReference type="PROSITE" id="PS50046"/>
    </source>
</evidence>
<dbReference type="PROSITE" id="PS50046">
    <property type="entry name" value="PHYTOCHROME_2"/>
    <property type="match status" value="1"/>
</dbReference>
<keyword evidence="5" id="KW-0418">Kinase</keyword>
<comment type="similarity">
    <text evidence="2">In the N-terminal section; belongs to the phytochrome family.</text>
</comment>
<dbReference type="Gene3D" id="3.30.565.10">
    <property type="entry name" value="Histidine kinase-like ATPase, C-terminal domain"/>
    <property type="match status" value="1"/>
</dbReference>
<evidence type="ECO:0000256" key="7">
    <source>
        <dbReference type="SAM" id="Coils"/>
    </source>
</evidence>
<proteinExistence type="inferred from homology"/>
<dbReference type="CDD" id="cd00082">
    <property type="entry name" value="HisKA"/>
    <property type="match status" value="1"/>
</dbReference>
<keyword evidence="11" id="KW-1185">Reference proteome</keyword>
<dbReference type="Gene3D" id="1.10.287.130">
    <property type="match status" value="1"/>
</dbReference>
<dbReference type="SMART" id="SM00065">
    <property type="entry name" value="GAF"/>
    <property type="match status" value="1"/>
</dbReference>
<dbReference type="Proteomes" id="UP001204953">
    <property type="component" value="Unassembled WGS sequence"/>
</dbReference>
<dbReference type="InterPro" id="IPR003018">
    <property type="entry name" value="GAF"/>
</dbReference>
<dbReference type="PRINTS" id="PR00344">
    <property type="entry name" value="BCTRLSENSOR"/>
</dbReference>
<dbReference type="PANTHER" id="PTHR47628">
    <property type="match status" value="1"/>
</dbReference>
<dbReference type="SUPFAM" id="SSF55781">
    <property type="entry name" value="GAF domain-like"/>
    <property type="match status" value="1"/>
</dbReference>
<dbReference type="InterPro" id="IPR036890">
    <property type="entry name" value="HATPase_C_sf"/>
</dbReference>
<dbReference type="InterPro" id="IPR029016">
    <property type="entry name" value="GAF-like_dom_sf"/>
</dbReference>
<evidence type="ECO:0000313" key="10">
    <source>
        <dbReference type="EMBL" id="MCP2730936.1"/>
    </source>
</evidence>
<feature type="domain" description="Phytochrome chromophore attachment site" evidence="8">
    <location>
        <begin position="452"/>
        <end position="609"/>
    </location>
</feature>
<name>A0AAE3KPI8_9CYAN</name>
<organism evidence="10 11">
    <name type="scientific">Limnofasciculus baicalensis BBK-W-15</name>
    <dbReference type="NCBI Taxonomy" id="2699891"/>
    <lineage>
        <taxon>Bacteria</taxon>
        <taxon>Bacillati</taxon>
        <taxon>Cyanobacteriota</taxon>
        <taxon>Cyanophyceae</taxon>
        <taxon>Coleofasciculales</taxon>
        <taxon>Coleofasciculaceae</taxon>
        <taxon>Limnofasciculus</taxon>
        <taxon>Limnofasciculus baicalensis</taxon>
    </lineage>
</organism>
<dbReference type="InterPro" id="IPR004358">
    <property type="entry name" value="Sig_transdc_His_kin-like_C"/>
</dbReference>
<dbReference type="Gene3D" id="3.40.50.2300">
    <property type="match status" value="2"/>
</dbReference>
<dbReference type="EC" id="2.7.13.3" evidence="3"/>
<dbReference type="PANTHER" id="PTHR47628:SF1">
    <property type="entry name" value="ALIPHATIC AMIDASE EXPRESSION-REGULATING PROTEIN"/>
    <property type="match status" value="1"/>
</dbReference>
<dbReference type="SUPFAM" id="SSF55874">
    <property type="entry name" value="ATPase domain of HSP90 chaperone/DNA topoisomerase II/histidine kinase"/>
    <property type="match status" value="1"/>
</dbReference>
<reference evidence="10" key="1">
    <citation type="submission" date="2022-06" db="EMBL/GenBank/DDBJ databases">
        <title>New cyanobacteria of genus Symplocastrum in benthos of Lake Baikal.</title>
        <authorList>
            <person name="Sorokovikova E."/>
            <person name="Tikhonova I."/>
            <person name="Krasnopeev A."/>
            <person name="Evseev P."/>
            <person name="Gladkikh A."/>
            <person name="Belykh O."/>
        </authorList>
    </citation>
    <scope>NUCLEOTIDE SEQUENCE</scope>
    <source>
        <strain evidence="10">BBK-W-15</strain>
    </source>
</reference>
<dbReference type="RefSeq" id="WP_254013685.1">
    <property type="nucleotide sequence ID" value="NZ_JAMZMM010000259.1"/>
</dbReference>
<dbReference type="Pfam" id="PF02518">
    <property type="entry name" value="HATPase_c"/>
    <property type="match status" value="1"/>
</dbReference>
<dbReference type="InterPro" id="IPR005467">
    <property type="entry name" value="His_kinase_dom"/>
</dbReference>
<dbReference type="PROSITE" id="PS50109">
    <property type="entry name" value="HIS_KIN"/>
    <property type="match status" value="1"/>
</dbReference>
<dbReference type="Pfam" id="PF01590">
    <property type="entry name" value="GAF"/>
    <property type="match status" value="1"/>
</dbReference>
<dbReference type="SMART" id="SM00387">
    <property type="entry name" value="HATPase_c"/>
    <property type="match status" value="1"/>
</dbReference>
<evidence type="ECO:0000256" key="1">
    <source>
        <dbReference type="ARBA" id="ARBA00000085"/>
    </source>
</evidence>
<dbReference type="InterPro" id="IPR017777">
    <property type="entry name" value="ABC_urea-bd_UrtA"/>
</dbReference>
<dbReference type="SUPFAM" id="SSF53822">
    <property type="entry name" value="Periplasmic binding protein-like I"/>
    <property type="match status" value="1"/>
</dbReference>
<dbReference type="InterPro" id="IPR016132">
    <property type="entry name" value="Phyto_chromo_attachment"/>
</dbReference>
<evidence type="ECO:0000256" key="4">
    <source>
        <dbReference type="ARBA" id="ARBA00022553"/>
    </source>
</evidence>
<sequence>MNETYESLTKPGSTIAVGILHSLSGTMAISEASLMDAELMAIAEINQAGGVLGRIIEPTIEDGASNPGIFALKAKKLLEKDRVATIFGGWTSACRKAVLPVLEEFNALMWYSVEYEGLECSRHIFYTGICPNQQVGPVVEWLLKHKGKRFYLIGSNYVFPRTANKLIKAQLKGQGGSLVGEEYVELGTTEFGKVIETIKNNQPDVVFNTLNGDSNLAFYQQYKEAGISPEEIPIVAVSVSEEEVRRIGGNTAAGHYASWSYFQSIDTPQNFTFVRNFQHRYGKDRVTSDSIESAYVQVYLWKQAVEKAGSFDVELVREAAYGQTFHAPGGKITIEKNNHVRKYCRIGKILPNGQFEIVFTSVGAIKPQPWLGIEELEGKISPIVFDMLAEVSQSIQYSCQAEQKSREIEAANDRLQKTQDQLLEAQARFKELEAREKLLQRRLSSQIRSSLELDRILSTAVNEIRSLLQIDRCQFFWYHPDEEGSSFELMEEAREPLDLSELEKPSSLDKLEGLKELLEKQCILRMDRIGTEVQIDVSSCLGDRIPLNYQNLALRESANRLIVSGLKALLIVPVHTRAHKMGVVVCEHFRDGRSWSDREVELIASVVDQLSSGIDQAQLYAQSLTTAAIATAQAEQLKQALHDLQSYQAQLVQTEKMSTLGTLVAGLAHEINNPTSFIYGNLHYAKEYTQNLLDLVNLYQKYYPQPMPEIQAYAQTIEMEFLIKDLPKTLTSMEIGAERIRHLVGSLRNFSRTDRGEMHPINLHEGIESTLLILRNRFKGNGQRSSIELIEDYGELPQVDCYPSQINQVFLNLINNAIDALEEFGVGNSWHLVTGQTIANPTIWIRTERLDNDRVVVRIADNGPGMTEEVKSKLFDPFFTTKPIGKGTGLGLSISYQIVVEKHGGILQCSSKPGEGTEFAIELPTLQYSKVQTNNSTSIPSPSFHHA</sequence>